<accession>A0A2W0HCB6</accession>
<dbReference type="PIRSF" id="PIRSF011570">
    <property type="entry name" value="SpoVAD"/>
    <property type="match status" value="1"/>
</dbReference>
<dbReference type="RefSeq" id="WP_110518426.1">
    <property type="nucleotide sequence ID" value="NZ_PDOF01000001.1"/>
</dbReference>
<keyword evidence="2" id="KW-1185">Reference proteome</keyword>
<dbReference type="InterPro" id="IPR038369">
    <property type="entry name" value="SpoVAD_sf"/>
</dbReference>
<dbReference type="InterPro" id="IPR010894">
    <property type="entry name" value="SpoVAD"/>
</dbReference>
<dbReference type="EMBL" id="PDOF01000001">
    <property type="protein sequence ID" value="PYZ98496.1"/>
    <property type="molecule type" value="Genomic_DNA"/>
</dbReference>
<dbReference type="NCBIfam" id="TIGR02845">
    <property type="entry name" value="spore_V_AD"/>
    <property type="match status" value="1"/>
</dbReference>
<gene>
    <name evidence="1" type="primary">spoVAD</name>
    <name evidence="1" type="ORF">CR205_07885</name>
</gene>
<dbReference type="AlphaFoldDB" id="A0A2W0HCB6"/>
<name>A0A2W0HCB6_9BACI</name>
<sequence>MKQIRQTWVLEKPVYVEATACVSGPQEKAGPVGRYIDHSFPNLYCGETTWEKAERTLMQEAVKRSLKKGNRHIEDIGMFAAGDLLNQTVTSHYTARDYPWPYLGLYSACATSMEGVAILSLLLQSGIIKRGLTVVSSHYGAAERQFRYPVEHVRQKPVTAMKTVTGAGAIILSDVPGDIAVRSVTIGSVIDWELKDPLDMGQAMAPAAYHTFRRHLEETKRTENDYDLIITGDLSMFGSRQFLELCEEDGFYITDRYLDGGNTIFGYHPSGCAGGSGAACSALVTYGYVFHKMRSEHWKKVLCIATGALFNPLTVRQKETIPCIAHAVEFELVMGTEGD</sequence>
<dbReference type="InterPro" id="IPR016039">
    <property type="entry name" value="Thiolase-like"/>
</dbReference>
<evidence type="ECO:0000313" key="1">
    <source>
        <dbReference type="EMBL" id="PYZ98496.1"/>
    </source>
</evidence>
<organism evidence="1 2">
    <name type="scientific">Alteribacter lacisalsi</name>
    <dbReference type="NCBI Taxonomy" id="2045244"/>
    <lineage>
        <taxon>Bacteria</taxon>
        <taxon>Bacillati</taxon>
        <taxon>Bacillota</taxon>
        <taxon>Bacilli</taxon>
        <taxon>Bacillales</taxon>
        <taxon>Bacillaceae</taxon>
        <taxon>Alteribacter</taxon>
    </lineage>
</organism>
<proteinExistence type="predicted"/>
<comment type="caution">
    <text evidence="1">The sequence shown here is derived from an EMBL/GenBank/DDBJ whole genome shotgun (WGS) entry which is preliminary data.</text>
</comment>
<dbReference type="SUPFAM" id="SSF53901">
    <property type="entry name" value="Thiolase-like"/>
    <property type="match status" value="1"/>
</dbReference>
<dbReference type="OrthoDB" id="9770068at2"/>
<evidence type="ECO:0000313" key="2">
    <source>
        <dbReference type="Proteomes" id="UP000248066"/>
    </source>
</evidence>
<dbReference type="Gene3D" id="3.40.47.40">
    <property type="entry name" value="Stage V sporulation protein AD"/>
    <property type="match status" value="1"/>
</dbReference>
<dbReference type="Proteomes" id="UP000248066">
    <property type="component" value="Unassembled WGS sequence"/>
</dbReference>
<protein>
    <submittedName>
        <fullName evidence="1">Stage V sporulation protein AD</fullName>
    </submittedName>
</protein>
<dbReference type="Pfam" id="PF07451">
    <property type="entry name" value="SpoVAD"/>
    <property type="match status" value="1"/>
</dbReference>
<dbReference type="NCBIfam" id="NF006160">
    <property type="entry name" value="PRK08304.1"/>
    <property type="match status" value="1"/>
</dbReference>
<reference evidence="1 2" key="1">
    <citation type="submission" date="2017-10" db="EMBL/GenBank/DDBJ databases">
        <title>Bacillus sp. nov., a halophilic bacterium isolated from a Yangshapao Lake.</title>
        <authorList>
            <person name="Wang H."/>
        </authorList>
    </citation>
    <scope>NUCLEOTIDE SEQUENCE [LARGE SCALE GENOMIC DNA]</scope>
    <source>
        <strain evidence="1 2">YSP-3</strain>
    </source>
</reference>
<dbReference type="GO" id="GO:0016746">
    <property type="term" value="F:acyltransferase activity"/>
    <property type="evidence" value="ECO:0007669"/>
    <property type="project" value="InterPro"/>
</dbReference>